<comment type="function">
    <text evidence="7">An essential GTPase that binds both GDP and GTP, with rapid nucleotide exchange. Plays a role in 16S rRNA processing and 30S ribosomal subunit biogenesis and possibly also in cell cycle regulation and energy metabolism.</text>
</comment>
<organism evidence="13 14">
    <name type="scientific">Vitreoscilla filiformis</name>
    <dbReference type="NCBI Taxonomy" id="63"/>
    <lineage>
        <taxon>Bacteria</taxon>
        <taxon>Pseudomonadati</taxon>
        <taxon>Pseudomonadota</taxon>
        <taxon>Betaproteobacteria</taxon>
        <taxon>Neisseriales</taxon>
        <taxon>Neisseriaceae</taxon>
        <taxon>Vitreoscilla</taxon>
    </lineage>
</organism>
<accession>A0A221KB50</accession>
<dbReference type="SUPFAM" id="SSF52540">
    <property type="entry name" value="P-loop containing nucleoside triphosphate hydrolases"/>
    <property type="match status" value="1"/>
</dbReference>
<evidence type="ECO:0000256" key="8">
    <source>
        <dbReference type="PROSITE-ProRule" id="PRU01050"/>
    </source>
</evidence>
<dbReference type="InterPro" id="IPR027417">
    <property type="entry name" value="P-loop_NTPase"/>
</dbReference>
<dbReference type="PROSITE" id="PS50823">
    <property type="entry name" value="KH_TYPE_2"/>
    <property type="match status" value="1"/>
</dbReference>
<evidence type="ECO:0000259" key="11">
    <source>
        <dbReference type="PROSITE" id="PS50823"/>
    </source>
</evidence>
<evidence type="ECO:0000256" key="9">
    <source>
        <dbReference type="RuleBase" id="RU003761"/>
    </source>
</evidence>
<dbReference type="KEGG" id="vff:VITFI_CDS0457"/>
<dbReference type="PROSITE" id="PS51713">
    <property type="entry name" value="G_ERA"/>
    <property type="match status" value="1"/>
</dbReference>
<gene>
    <name evidence="7" type="primary">era</name>
    <name evidence="13" type="ORF">VITFI_CDS0457</name>
</gene>
<feature type="region of interest" description="Disordered" evidence="10">
    <location>
        <begin position="1"/>
        <end position="26"/>
    </location>
</feature>
<keyword evidence="7" id="KW-0963">Cytoplasm</keyword>
<dbReference type="NCBIfam" id="TIGR00436">
    <property type="entry name" value="era"/>
    <property type="match status" value="1"/>
</dbReference>
<dbReference type="GO" id="GO:0070181">
    <property type="term" value="F:small ribosomal subunit rRNA binding"/>
    <property type="evidence" value="ECO:0007669"/>
    <property type="project" value="UniProtKB-UniRule"/>
</dbReference>
<keyword evidence="3 7" id="KW-0690">Ribosome biogenesis</keyword>
<evidence type="ECO:0000256" key="6">
    <source>
        <dbReference type="ARBA" id="ARBA00023134"/>
    </source>
</evidence>
<dbReference type="InterPro" id="IPR005662">
    <property type="entry name" value="GTPase_Era-like"/>
</dbReference>
<evidence type="ECO:0000256" key="5">
    <source>
        <dbReference type="ARBA" id="ARBA00022884"/>
    </source>
</evidence>
<feature type="domain" description="Era-type G" evidence="12">
    <location>
        <begin position="30"/>
        <end position="197"/>
    </location>
</feature>
<dbReference type="InterPro" id="IPR004044">
    <property type="entry name" value="KH_dom_type_2"/>
</dbReference>
<evidence type="ECO:0000256" key="1">
    <source>
        <dbReference type="ARBA" id="ARBA00007921"/>
    </source>
</evidence>
<dbReference type="GO" id="GO:0005886">
    <property type="term" value="C:plasma membrane"/>
    <property type="evidence" value="ECO:0007669"/>
    <property type="project" value="UniProtKB-SubCell"/>
</dbReference>
<dbReference type="CDD" id="cd04163">
    <property type="entry name" value="Era"/>
    <property type="match status" value="1"/>
</dbReference>
<dbReference type="InterPro" id="IPR006073">
    <property type="entry name" value="GTP-bd"/>
</dbReference>
<feature type="binding site" evidence="7">
    <location>
        <begin position="85"/>
        <end position="89"/>
    </location>
    <ligand>
        <name>GTP</name>
        <dbReference type="ChEBI" id="CHEBI:37565"/>
    </ligand>
</feature>
<dbReference type="Gene3D" id="3.40.50.300">
    <property type="entry name" value="P-loop containing nucleotide triphosphate hydrolases"/>
    <property type="match status" value="1"/>
</dbReference>
<dbReference type="InterPro" id="IPR015946">
    <property type="entry name" value="KH_dom-like_a/b"/>
</dbReference>
<feature type="region of interest" description="G5" evidence="8">
    <location>
        <begin position="176"/>
        <end position="178"/>
    </location>
</feature>
<keyword evidence="5 7" id="KW-0694">RNA-binding</keyword>
<evidence type="ECO:0000256" key="4">
    <source>
        <dbReference type="ARBA" id="ARBA00022741"/>
    </source>
</evidence>
<evidence type="ECO:0000256" key="2">
    <source>
        <dbReference type="ARBA" id="ARBA00020484"/>
    </source>
</evidence>
<dbReference type="Proteomes" id="UP000199729">
    <property type="component" value="Chromosome"/>
</dbReference>
<keyword evidence="7" id="KW-1003">Cell membrane</keyword>
<comment type="subunit">
    <text evidence="7">Monomer.</text>
</comment>
<evidence type="ECO:0000313" key="13">
    <source>
        <dbReference type="EMBL" id="ASM76236.1"/>
    </source>
</evidence>
<dbReference type="InterPro" id="IPR009019">
    <property type="entry name" value="KH_sf_prok-type"/>
</dbReference>
<keyword evidence="7" id="KW-0699">rRNA-binding</keyword>
<feature type="binding site" evidence="7">
    <location>
        <begin position="38"/>
        <end position="45"/>
    </location>
    <ligand>
        <name>GTP</name>
        <dbReference type="ChEBI" id="CHEBI:37565"/>
    </ligand>
</feature>
<keyword evidence="14" id="KW-1185">Reference proteome</keyword>
<evidence type="ECO:0000259" key="12">
    <source>
        <dbReference type="PROSITE" id="PS51713"/>
    </source>
</evidence>
<feature type="region of interest" description="G4" evidence="8">
    <location>
        <begin position="146"/>
        <end position="149"/>
    </location>
</feature>
<evidence type="ECO:0000256" key="10">
    <source>
        <dbReference type="SAM" id="MobiDB-lite"/>
    </source>
</evidence>
<dbReference type="GO" id="GO:0005829">
    <property type="term" value="C:cytosol"/>
    <property type="evidence" value="ECO:0007669"/>
    <property type="project" value="TreeGrafter"/>
</dbReference>
<keyword evidence="7" id="KW-0472">Membrane</keyword>
<dbReference type="GO" id="GO:0005525">
    <property type="term" value="F:GTP binding"/>
    <property type="evidence" value="ECO:0007669"/>
    <property type="project" value="UniProtKB-UniRule"/>
</dbReference>
<dbReference type="Pfam" id="PF07650">
    <property type="entry name" value="KH_2"/>
    <property type="match status" value="1"/>
</dbReference>
<dbReference type="EMBL" id="CP022423">
    <property type="protein sequence ID" value="ASM76236.1"/>
    <property type="molecule type" value="Genomic_DNA"/>
</dbReference>
<keyword evidence="6 7" id="KW-0342">GTP-binding</keyword>
<dbReference type="NCBIfam" id="TIGR00231">
    <property type="entry name" value="small_GTP"/>
    <property type="match status" value="1"/>
</dbReference>
<dbReference type="GO" id="GO:0000028">
    <property type="term" value="P:ribosomal small subunit assembly"/>
    <property type="evidence" value="ECO:0007669"/>
    <property type="project" value="TreeGrafter"/>
</dbReference>
<dbReference type="InterPro" id="IPR030388">
    <property type="entry name" value="G_ERA_dom"/>
</dbReference>
<dbReference type="PANTHER" id="PTHR42698">
    <property type="entry name" value="GTPASE ERA"/>
    <property type="match status" value="1"/>
</dbReference>
<feature type="region of interest" description="G1" evidence="8">
    <location>
        <begin position="38"/>
        <end position="45"/>
    </location>
</feature>
<dbReference type="GO" id="GO:0043024">
    <property type="term" value="F:ribosomal small subunit binding"/>
    <property type="evidence" value="ECO:0007669"/>
    <property type="project" value="TreeGrafter"/>
</dbReference>
<reference evidence="13 14" key="1">
    <citation type="submission" date="2017-07" db="EMBL/GenBank/DDBJ databases">
        <title>Complete Genome Sequence of the cosmetic ferment Vitreoscilla filiformis (ATCC15551).</title>
        <authorList>
            <person name="Contreras S."/>
            <person name="Sagory-Zalkind P."/>
            <person name="Blanquart H."/>
            <person name="Iltis A."/>
            <person name="Morand S.C."/>
        </authorList>
    </citation>
    <scope>NUCLEOTIDE SEQUENCE [LARGE SCALE GENOMIC DNA]</scope>
    <source>
        <strain evidence="13 14">ATCC 15551</strain>
    </source>
</reference>
<evidence type="ECO:0000256" key="3">
    <source>
        <dbReference type="ARBA" id="ARBA00022517"/>
    </source>
</evidence>
<evidence type="ECO:0000256" key="7">
    <source>
        <dbReference type="HAMAP-Rule" id="MF_00367"/>
    </source>
</evidence>
<feature type="region of interest" description="G3" evidence="8">
    <location>
        <begin position="85"/>
        <end position="88"/>
    </location>
</feature>
<dbReference type="Gene3D" id="3.30.300.20">
    <property type="match status" value="1"/>
</dbReference>
<dbReference type="RefSeq" id="WP_408645593.1">
    <property type="nucleotide sequence ID" value="NZ_CP022423.1"/>
</dbReference>
<dbReference type="AlphaFoldDB" id="A0A221KB50"/>
<sequence length="321" mass="36077">MPPTTVNPDDLLPAPAPTPDTPEAPAVPQRCGLIAIVGQPNVGKSTLMNALVGQKISITSKKAQTTRHRITGVRTVDEAQFVFVDTPGFQMKHATALNRTLNRTVQSTLGDVDIVLFLVEAGRFSPADAKVLALMPAHKPVVLIANKLDNIHRRADLLPWLQQMQQRHAFAEFVPMSATKRADVDRLFGILKPYLPEQEWFYEEDALTDRSEKFLTSEIIREKLFRLTGDELPYTSTVVIDKWEEEEGGLRRRISASIVVERDAHKGMIIGAGGERLKRIGSDARVELERLMECRVFLELWVKVRSGWAATEEHLRSYGYE</sequence>
<dbReference type="HAMAP" id="MF_00367">
    <property type="entry name" value="GTPase_Era"/>
    <property type="match status" value="1"/>
</dbReference>
<feature type="region of interest" description="G2" evidence="8">
    <location>
        <begin position="64"/>
        <end position="68"/>
    </location>
</feature>
<dbReference type="NCBIfam" id="NF000908">
    <property type="entry name" value="PRK00089.1"/>
    <property type="match status" value="1"/>
</dbReference>
<proteinExistence type="inferred from homology"/>
<evidence type="ECO:0000313" key="14">
    <source>
        <dbReference type="Proteomes" id="UP000199729"/>
    </source>
</evidence>
<feature type="binding site" evidence="7">
    <location>
        <begin position="146"/>
        <end position="149"/>
    </location>
    <ligand>
        <name>GTP</name>
        <dbReference type="ChEBI" id="CHEBI:37565"/>
    </ligand>
</feature>
<comment type="subcellular location">
    <subcellularLocation>
        <location evidence="7">Cytoplasm</location>
    </subcellularLocation>
    <subcellularLocation>
        <location evidence="7">Cell membrane</location>
        <topology evidence="7">Peripheral membrane protein</topology>
    </subcellularLocation>
</comment>
<dbReference type="SUPFAM" id="SSF54814">
    <property type="entry name" value="Prokaryotic type KH domain (KH-domain type II)"/>
    <property type="match status" value="1"/>
</dbReference>
<name>A0A221KB50_VITFI</name>
<keyword evidence="4 7" id="KW-0547">Nucleotide-binding</keyword>
<dbReference type="PANTHER" id="PTHR42698:SF1">
    <property type="entry name" value="GTPASE ERA, MITOCHONDRIAL"/>
    <property type="match status" value="1"/>
</dbReference>
<dbReference type="CDD" id="cd22534">
    <property type="entry name" value="KH-II_Era"/>
    <property type="match status" value="1"/>
</dbReference>
<dbReference type="FunFam" id="3.30.300.20:FF:000003">
    <property type="entry name" value="GTPase Era"/>
    <property type="match status" value="1"/>
</dbReference>
<feature type="domain" description="KH type-2" evidence="11">
    <location>
        <begin position="220"/>
        <end position="306"/>
    </location>
</feature>
<dbReference type="Pfam" id="PF01926">
    <property type="entry name" value="MMR_HSR1"/>
    <property type="match status" value="1"/>
</dbReference>
<dbReference type="InterPro" id="IPR005225">
    <property type="entry name" value="Small_GTP-bd"/>
</dbReference>
<protein>
    <recommendedName>
        <fullName evidence="2 7">GTPase Era</fullName>
    </recommendedName>
</protein>
<dbReference type="GO" id="GO:0003924">
    <property type="term" value="F:GTPase activity"/>
    <property type="evidence" value="ECO:0007669"/>
    <property type="project" value="UniProtKB-UniRule"/>
</dbReference>
<comment type="similarity">
    <text evidence="1 7 8 9">Belongs to the TRAFAC class TrmE-Era-EngA-EngB-Septin-like GTPase superfamily. Era GTPase family.</text>
</comment>